<name>A0ACC2C6N5_DIPCM</name>
<dbReference type="EMBL" id="CM055102">
    <property type="protein sequence ID" value="KAJ7537655.1"/>
    <property type="molecule type" value="Genomic_DNA"/>
</dbReference>
<comment type="caution">
    <text evidence="1">The sequence shown here is derived from an EMBL/GenBank/DDBJ whole genome shotgun (WGS) entry which is preliminary data.</text>
</comment>
<dbReference type="Proteomes" id="UP001162992">
    <property type="component" value="Chromosome 11"/>
</dbReference>
<evidence type="ECO:0000313" key="1">
    <source>
        <dbReference type="EMBL" id="KAJ7537655.1"/>
    </source>
</evidence>
<sequence>MSTLNAKSWRCKALTQLNIGPNEYQHFANLHKPHPLVCYDFISNIQRDRCLIWFPKDTVSLNCPKLDRIVLETLGKLDRFITLEKPFNLIHIWPTKRVQLEHNGKSQIAIENACCIYDSY</sequence>
<proteinExistence type="predicted"/>
<gene>
    <name evidence="1" type="ORF">O6H91_11G015900</name>
</gene>
<accession>A0ACC2C6N5</accession>
<protein>
    <submittedName>
        <fullName evidence="1">Uncharacterized protein</fullName>
    </submittedName>
</protein>
<evidence type="ECO:0000313" key="2">
    <source>
        <dbReference type="Proteomes" id="UP001162992"/>
    </source>
</evidence>
<organism evidence="1 2">
    <name type="scientific">Diphasiastrum complanatum</name>
    <name type="common">Issler's clubmoss</name>
    <name type="synonym">Lycopodium complanatum</name>
    <dbReference type="NCBI Taxonomy" id="34168"/>
    <lineage>
        <taxon>Eukaryota</taxon>
        <taxon>Viridiplantae</taxon>
        <taxon>Streptophyta</taxon>
        <taxon>Embryophyta</taxon>
        <taxon>Tracheophyta</taxon>
        <taxon>Lycopodiopsida</taxon>
        <taxon>Lycopodiales</taxon>
        <taxon>Lycopodiaceae</taxon>
        <taxon>Lycopodioideae</taxon>
        <taxon>Diphasiastrum</taxon>
    </lineage>
</organism>
<reference evidence="2" key="1">
    <citation type="journal article" date="2024" name="Proc. Natl. Acad. Sci. U.S.A.">
        <title>Extraordinary preservation of gene collinearity over three hundred million years revealed in homosporous lycophytes.</title>
        <authorList>
            <person name="Li C."/>
            <person name="Wickell D."/>
            <person name="Kuo L.Y."/>
            <person name="Chen X."/>
            <person name="Nie B."/>
            <person name="Liao X."/>
            <person name="Peng D."/>
            <person name="Ji J."/>
            <person name="Jenkins J."/>
            <person name="Williams M."/>
            <person name="Shu S."/>
            <person name="Plott C."/>
            <person name="Barry K."/>
            <person name="Rajasekar S."/>
            <person name="Grimwood J."/>
            <person name="Han X."/>
            <person name="Sun S."/>
            <person name="Hou Z."/>
            <person name="He W."/>
            <person name="Dai G."/>
            <person name="Sun C."/>
            <person name="Schmutz J."/>
            <person name="Leebens-Mack J.H."/>
            <person name="Li F.W."/>
            <person name="Wang L."/>
        </authorList>
    </citation>
    <scope>NUCLEOTIDE SEQUENCE [LARGE SCALE GENOMIC DNA]</scope>
    <source>
        <strain evidence="2">cv. PW_Plant_1</strain>
    </source>
</reference>
<keyword evidence="2" id="KW-1185">Reference proteome</keyword>